<proteinExistence type="predicted"/>
<dbReference type="AlphaFoldDB" id="A0A402CUG7"/>
<accession>A0A402CUG7</accession>
<evidence type="ECO:0000313" key="1">
    <source>
        <dbReference type="EMBL" id="BDI28970.1"/>
    </source>
</evidence>
<dbReference type="OrthoDB" id="308642at2"/>
<dbReference type="InterPro" id="IPR000843">
    <property type="entry name" value="HTH_LacI"/>
</dbReference>
<sequence>MTTMRDVAKACGVSVATVSGVLNNTPDAAGPETRERVLEMIQQMNYSPNAVARGLSHRRMNTIGVVMDYSGWGSLIADQHLGPIIDGVVAQNSRLRQKTLLYTERWSDAIANIPSFCDGFCDGLILIVPMAPENFFAQLFYRRTPFVIIGDHRTEPNMSIVDLDNIDAGRRITSYLIGLGHKRIAMLRGEDIHQSSLLRAQGYREELADNQLEYDPAIDLHGGYNVASGYKQAITLLDRPLESRPTALFCGDDRIALGALSALEERGVRVPEEISVVGINNSGEGASAKTPLTSMRQPGQEMGERAVDLLLSHIKGEEMPGRKMILPGSLIVRDTSGPAP</sequence>
<gene>
    <name evidence="1" type="ORF">CCAX7_10210</name>
</gene>
<dbReference type="SUPFAM" id="SSF53822">
    <property type="entry name" value="Periplasmic binding protein-like I"/>
    <property type="match status" value="1"/>
</dbReference>
<dbReference type="InterPro" id="IPR028082">
    <property type="entry name" value="Peripla_BP_I"/>
</dbReference>
<dbReference type="InterPro" id="IPR046335">
    <property type="entry name" value="LacI/GalR-like_sensor"/>
</dbReference>
<evidence type="ECO:0000313" key="2">
    <source>
        <dbReference type="Proteomes" id="UP000287394"/>
    </source>
</evidence>
<dbReference type="GO" id="GO:0003700">
    <property type="term" value="F:DNA-binding transcription factor activity"/>
    <property type="evidence" value="ECO:0007669"/>
    <property type="project" value="TreeGrafter"/>
</dbReference>
<dbReference type="Gene3D" id="1.10.260.40">
    <property type="entry name" value="lambda repressor-like DNA-binding domains"/>
    <property type="match status" value="1"/>
</dbReference>
<dbReference type="PANTHER" id="PTHR30146:SF109">
    <property type="entry name" value="HTH-TYPE TRANSCRIPTIONAL REGULATOR GALS"/>
    <property type="match status" value="1"/>
</dbReference>
<dbReference type="Pfam" id="PF13377">
    <property type="entry name" value="Peripla_BP_3"/>
    <property type="match status" value="1"/>
</dbReference>
<name>A0A402CUG7_9BACT</name>
<dbReference type="Pfam" id="PF00356">
    <property type="entry name" value="LacI"/>
    <property type="match status" value="1"/>
</dbReference>
<dbReference type="CDD" id="cd01392">
    <property type="entry name" value="HTH_LacI"/>
    <property type="match status" value="1"/>
</dbReference>
<protein>
    <submittedName>
        <fullName evidence="1">LacI family transcriptional regulator</fullName>
    </submittedName>
</protein>
<dbReference type="EMBL" id="AP025739">
    <property type="protein sequence ID" value="BDI28970.1"/>
    <property type="molecule type" value="Genomic_DNA"/>
</dbReference>
<dbReference type="Proteomes" id="UP000287394">
    <property type="component" value="Chromosome"/>
</dbReference>
<dbReference type="FunCoup" id="A0A402CUG7">
    <property type="interactions" value="89"/>
</dbReference>
<dbReference type="SUPFAM" id="SSF47413">
    <property type="entry name" value="lambda repressor-like DNA-binding domains"/>
    <property type="match status" value="1"/>
</dbReference>
<dbReference type="Gene3D" id="3.40.50.2300">
    <property type="match status" value="2"/>
</dbReference>
<dbReference type="CDD" id="cd06267">
    <property type="entry name" value="PBP1_LacI_sugar_binding-like"/>
    <property type="match status" value="1"/>
</dbReference>
<dbReference type="RefSeq" id="WP_119321022.1">
    <property type="nucleotide sequence ID" value="NZ_AP025739.1"/>
</dbReference>
<organism evidence="1 2">
    <name type="scientific">Capsulimonas corticalis</name>
    <dbReference type="NCBI Taxonomy" id="2219043"/>
    <lineage>
        <taxon>Bacteria</taxon>
        <taxon>Bacillati</taxon>
        <taxon>Armatimonadota</taxon>
        <taxon>Armatimonadia</taxon>
        <taxon>Capsulimonadales</taxon>
        <taxon>Capsulimonadaceae</taxon>
        <taxon>Capsulimonas</taxon>
    </lineage>
</organism>
<dbReference type="GO" id="GO:0000976">
    <property type="term" value="F:transcription cis-regulatory region binding"/>
    <property type="evidence" value="ECO:0007669"/>
    <property type="project" value="TreeGrafter"/>
</dbReference>
<dbReference type="KEGG" id="ccot:CCAX7_10210"/>
<dbReference type="SMART" id="SM00354">
    <property type="entry name" value="HTH_LACI"/>
    <property type="match status" value="1"/>
</dbReference>
<dbReference type="PROSITE" id="PS50932">
    <property type="entry name" value="HTH_LACI_2"/>
    <property type="match status" value="1"/>
</dbReference>
<dbReference type="PANTHER" id="PTHR30146">
    <property type="entry name" value="LACI-RELATED TRANSCRIPTIONAL REPRESSOR"/>
    <property type="match status" value="1"/>
</dbReference>
<keyword evidence="2" id="KW-1185">Reference proteome</keyword>
<dbReference type="InterPro" id="IPR010982">
    <property type="entry name" value="Lambda_DNA-bd_dom_sf"/>
</dbReference>
<reference evidence="1 2" key="1">
    <citation type="journal article" date="2019" name="Int. J. Syst. Evol. Microbiol.">
        <title>Capsulimonas corticalis gen. nov., sp. nov., an aerobic capsulated bacterium, of a novel bacterial order, Capsulimonadales ord. nov., of the class Armatimonadia of the phylum Armatimonadetes.</title>
        <authorList>
            <person name="Li J."/>
            <person name="Kudo C."/>
            <person name="Tonouchi A."/>
        </authorList>
    </citation>
    <scope>NUCLEOTIDE SEQUENCE [LARGE SCALE GENOMIC DNA]</scope>
    <source>
        <strain evidence="1 2">AX-7</strain>
    </source>
</reference>